<proteinExistence type="predicted"/>
<feature type="compositionally biased region" description="Low complexity" evidence="1">
    <location>
        <begin position="109"/>
        <end position="124"/>
    </location>
</feature>
<dbReference type="CDD" id="cd00090">
    <property type="entry name" value="HTH_ARSR"/>
    <property type="match status" value="1"/>
</dbReference>
<dbReference type="PRINTS" id="PR00778">
    <property type="entry name" value="HTHARSR"/>
</dbReference>
<dbReference type="InterPro" id="IPR001845">
    <property type="entry name" value="HTH_ArsR_DNA-bd_dom"/>
</dbReference>
<dbReference type="SUPFAM" id="SSF46785">
    <property type="entry name" value="Winged helix' DNA-binding domain"/>
    <property type="match status" value="1"/>
</dbReference>
<dbReference type="InterPro" id="IPR011991">
    <property type="entry name" value="ArsR-like_HTH"/>
</dbReference>
<evidence type="ECO:0000313" key="4">
    <source>
        <dbReference type="Proteomes" id="UP001501285"/>
    </source>
</evidence>
<evidence type="ECO:0000313" key="3">
    <source>
        <dbReference type="EMBL" id="GAA2032078.1"/>
    </source>
</evidence>
<dbReference type="PANTHER" id="PTHR38600">
    <property type="entry name" value="TRANSCRIPTIONAL REGULATORY PROTEIN"/>
    <property type="match status" value="1"/>
</dbReference>
<feature type="domain" description="HTH arsR-type" evidence="2">
    <location>
        <begin position="2"/>
        <end position="96"/>
    </location>
</feature>
<dbReference type="EMBL" id="BAAANB010000021">
    <property type="protein sequence ID" value="GAA2032078.1"/>
    <property type="molecule type" value="Genomic_DNA"/>
</dbReference>
<organism evidence="3 4">
    <name type="scientific">Terrabacter terrae</name>
    <dbReference type="NCBI Taxonomy" id="318434"/>
    <lineage>
        <taxon>Bacteria</taxon>
        <taxon>Bacillati</taxon>
        <taxon>Actinomycetota</taxon>
        <taxon>Actinomycetes</taxon>
        <taxon>Micrococcales</taxon>
        <taxon>Intrasporangiaceae</taxon>
        <taxon>Terrabacter</taxon>
    </lineage>
</organism>
<dbReference type="Pfam" id="PF12840">
    <property type="entry name" value="HTH_20"/>
    <property type="match status" value="1"/>
</dbReference>
<feature type="compositionally biased region" description="Basic and acidic residues" evidence="1">
    <location>
        <begin position="139"/>
        <end position="155"/>
    </location>
</feature>
<dbReference type="SMART" id="SM00418">
    <property type="entry name" value="HTH_ARSR"/>
    <property type="match status" value="1"/>
</dbReference>
<gene>
    <name evidence="3" type="ORF">GCM10009740_22590</name>
</gene>
<sequence length="155" mass="17349">MARRASDDDLDRAFAALADPVRRAIVARLSRGAATVNELAEPFEISKQAVSKHIQVLEAAGLVSRTRDAQRRPVHLEADRLEALTAWIDRYRLLAEQRFRSLDAVLERTTSATAAPPASPTVTTRLPKQRAAHRTTHRTTRDTSHETTHDKEQQP</sequence>
<dbReference type="Proteomes" id="UP001501285">
    <property type="component" value="Unassembled WGS sequence"/>
</dbReference>
<dbReference type="InterPro" id="IPR036390">
    <property type="entry name" value="WH_DNA-bd_sf"/>
</dbReference>
<dbReference type="Gene3D" id="1.10.10.10">
    <property type="entry name" value="Winged helix-like DNA-binding domain superfamily/Winged helix DNA-binding domain"/>
    <property type="match status" value="1"/>
</dbReference>
<dbReference type="PROSITE" id="PS50987">
    <property type="entry name" value="HTH_ARSR_2"/>
    <property type="match status" value="1"/>
</dbReference>
<dbReference type="InterPro" id="IPR036388">
    <property type="entry name" value="WH-like_DNA-bd_sf"/>
</dbReference>
<accession>A0ABN2U8S3</accession>
<dbReference type="NCBIfam" id="NF033788">
    <property type="entry name" value="HTH_metalloreg"/>
    <property type="match status" value="1"/>
</dbReference>
<dbReference type="PANTHER" id="PTHR38600:SF2">
    <property type="entry name" value="SLL0088 PROTEIN"/>
    <property type="match status" value="1"/>
</dbReference>
<comment type="caution">
    <text evidence="3">The sequence shown here is derived from an EMBL/GenBank/DDBJ whole genome shotgun (WGS) entry which is preliminary data.</text>
</comment>
<feature type="compositionally biased region" description="Basic residues" evidence="1">
    <location>
        <begin position="127"/>
        <end position="138"/>
    </location>
</feature>
<feature type="region of interest" description="Disordered" evidence="1">
    <location>
        <begin position="109"/>
        <end position="155"/>
    </location>
</feature>
<keyword evidence="4" id="KW-1185">Reference proteome</keyword>
<evidence type="ECO:0000256" key="1">
    <source>
        <dbReference type="SAM" id="MobiDB-lite"/>
    </source>
</evidence>
<reference evidence="3 4" key="1">
    <citation type="journal article" date="2019" name="Int. J. Syst. Evol. Microbiol.">
        <title>The Global Catalogue of Microorganisms (GCM) 10K type strain sequencing project: providing services to taxonomists for standard genome sequencing and annotation.</title>
        <authorList>
            <consortium name="The Broad Institute Genomics Platform"/>
            <consortium name="The Broad Institute Genome Sequencing Center for Infectious Disease"/>
            <person name="Wu L."/>
            <person name="Ma J."/>
        </authorList>
    </citation>
    <scope>NUCLEOTIDE SEQUENCE [LARGE SCALE GENOMIC DNA]</scope>
    <source>
        <strain evidence="3 4">JCM 14283</strain>
    </source>
</reference>
<evidence type="ECO:0000259" key="2">
    <source>
        <dbReference type="PROSITE" id="PS50987"/>
    </source>
</evidence>
<protein>
    <recommendedName>
        <fullName evidence="2">HTH arsR-type domain-containing protein</fullName>
    </recommendedName>
</protein>
<name>A0ABN2U8S3_9MICO</name>